<accession>A0ABW6G0D9</accession>
<keyword evidence="2" id="KW-1133">Transmembrane helix</keyword>
<keyword evidence="4" id="KW-1185">Reference proteome</keyword>
<dbReference type="Proteomes" id="UP001598673">
    <property type="component" value="Unassembled WGS sequence"/>
</dbReference>
<evidence type="ECO:0000256" key="1">
    <source>
        <dbReference type="SAM" id="MobiDB-lite"/>
    </source>
</evidence>
<keyword evidence="2" id="KW-0472">Membrane</keyword>
<organism evidence="3 4">
    <name type="scientific">Prauserella salsuginis</name>
    <dbReference type="NCBI Taxonomy" id="387889"/>
    <lineage>
        <taxon>Bacteria</taxon>
        <taxon>Bacillati</taxon>
        <taxon>Actinomycetota</taxon>
        <taxon>Actinomycetes</taxon>
        <taxon>Pseudonocardiales</taxon>
        <taxon>Pseudonocardiaceae</taxon>
        <taxon>Prauserella</taxon>
        <taxon>Prauserella salsuginis group</taxon>
    </lineage>
</organism>
<dbReference type="RefSeq" id="WP_258937221.1">
    <property type="nucleotide sequence ID" value="NZ_JANBBF010000010.1"/>
</dbReference>
<feature type="region of interest" description="Disordered" evidence="1">
    <location>
        <begin position="1"/>
        <end position="102"/>
    </location>
</feature>
<feature type="compositionally biased region" description="Gly residues" evidence="1">
    <location>
        <begin position="13"/>
        <end position="24"/>
    </location>
</feature>
<proteinExistence type="predicted"/>
<protein>
    <submittedName>
        <fullName evidence="3">Uncharacterized protein</fullName>
    </submittedName>
</protein>
<feature type="compositionally biased region" description="Low complexity" evidence="1">
    <location>
        <begin position="1"/>
        <end position="12"/>
    </location>
</feature>
<comment type="caution">
    <text evidence="3">The sequence shown here is derived from an EMBL/GenBank/DDBJ whole genome shotgun (WGS) entry which is preliminary data.</text>
</comment>
<name>A0ABW6G0D9_9PSEU</name>
<feature type="transmembrane region" description="Helical" evidence="2">
    <location>
        <begin position="103"/>
        <end position="125"/>
    </location>
</feature>
<dbReference type="EMBL" id="JBHXCV010000002">
    <property type="protein sequence ID" value="MFD6792638.1"/>
    <property type="molecule type" value="Genomic_DNA"/>
</dbReference>
<evidence type="ECO:0000313" key="4">
    <source>
        <dbReference type="Proteomes" id="UP001598673"/>
    </source>
</evidence>
<gene>
    <name evidence="3" type="ORF">ACFWGY_04820</name>
</gene>
<sequence length="244" mass="24853">MPYNTGPYPAGSYGYGAGPHGPGYGPERPYPGGAGQQHGAAAGHGQPYGASHGTAGPPGTPPAGPPGSPHSGGPEHDGQRRQQHRPGPEAFAPPPRGNRPPRLAAIAGAGAALLVGVFAFTAWVAPGFLAGGDAREEAGEGARNVAQRIMTGFAGQDRTALRKLACEGAERPVTAAIEQAHQTTGARLTGPVTVHNGSATVPGRLTMSSDHVDVETVLEQRGEAWCWQSLTVPGIELRSPRPTG</sequence>
<reference evidence="3 4" key="1">
    <citation type="submission" date="2024-09" db="EMBL/GenBank/DDBJ databases">
        <title>The Natural Products Discovery Center: Release of the First 8490 Sequenced Strains for Exploring Actinobacteria Biosynthetic Diversity.</title>
        <authorList>
            <person name="Kalkreuter E."/>
            <person name="Kautsar S.A."/>
            <person name="Yang D."/>
            <person name="Bader C.D."/>
            <person name="Teijaro C.N."/>
            <person name="Fluegel L."/>
            <person name="Davis C.M."/>
            <person name="Simpson J.R."/>
            <person name="Lauterbach L."/>
            <person name="Steele A.D."/>
            <person name="Gui C."/>
            <person name="Meng S."/>
            <person name="Li G."/>
            <person name="Viehrig K."/>
            <person name="Ye F."/>
            <person name="Su P."/>
            <person name="Kiefer A.F."/>
            <person name="Nichols A."/>
            <person name="Cepeda A.J."/>
            <person name="Yan W."/>
            <person name="Fan B."/>
            <person name="Jiang Y."/>
            <person name="Adhikari A."/>
            <person name="Zheng C.-J."/>
            <person name="Schuster L."/>
            <person name="Cowan T.M."/>
            <person name="Smanski M.J."/>
            <person name="Chevrette M.G."/>
            <person name="De Carvalho L.P.S."/>
            <person name="Shen B."/>
        </authorList>
    </citation>
    <scope>NUCLEOTIDE SEQUENCE [LARGE SCALE GENOMIC DNA]</scope>
    <source>
        <strain evidence="3 4">NPDC060353</strain>
    </source>
</reference>
<keyword evidence="2" id="KW-0812">Transmembrane</keyword>
<feature type="compositionally biased region" description="Pro residues" evidence="1">
    <location>
        <begin position="58"/>
        <end position="68"/>
    </location>
</feature>
<feature type="compositionally biased region" description="Low complexity" evidence="1">
    <location>
        <begin position="25"/>
        <end position="57"/>
    </location>
</feature>
<evidence type="ECO:0000256" key="2">
    <source>
        <dbReference type="SAM" id="Phobius"/>
    </source>
</evidence>
<evidence type="ECO:0000313" key="3">
    <source>
        <dbReference type="EMBL" id="MFD6792638.1"/>
    </source>
</evidence>